<comment type="caution">
    <text evidence="2">The sequence shown here is derived from an EMBL/GenBank/DDBJ whole genome shotgun (WGS) entry which is preliminary data.</text>
</comment>
<feature type="signal peptide" evidence="1">
    <location>
        <begin position="1"/>
        <end position="19"/>
    </location>
</feature>
<protein>
    <recommendedName>
        <fullName evidence="4">Apple domain-containing protein</fullName>
    </recommendedName>
</protein>
<sequence length="105" mass="12010">MLILYAVAFKLFFACHVLSQDTCRILEFIEPEADSYLEHHVIQSTLVDNNDQCELNCYVEGMCLSFNLGMLGPGTNLSVSSVTLIIINIREIWFPKKASRIIQRR</sequence>
<evidence type="ECO:0008006" key="4">
    <source>
        <dbReference type="Google" id="ProtNLM"/>
    </source>
</evidence>
<evidence type="ECO:0000313" key="3">
    <source>
        <dbReference type="Proteomes" id="UP001163046"/>
    </source>
</evidence>
<keyword evidence="1" id="KW-0732">Signal</keyword>
<dbReference type="Proteomes" id="UP001163046">
    <property type="component" value="Unassembled WGS sequence"/>
</dbReference>
<keyword evidence="3" id="KW-1185">Reference proteome</keyword>
<feature type="chain" id="PRO_5040959814" description="Apple domain-containing protein" evidence="1">
    <location>
        <begin position="20"/>
        <end position="105"/>
    </location>
</feature>
<dbReference type="EMBL" id="MU827310">
    <property type="protein sequence ID" value="KAJ7360227.1"/>
    <property type="molecule type" value="Genomic_DNA"/>
</dbReference>
<dbReference type="OrthoDB" id="5944977at2759"/>
<proteinExistence type="predicted"/>
<dbReference type="AlphaFoldDB" id="A0A9W9YNR5"/>
<gene>
    <name evidence="2" type="ORF">OS493_016855</name>
</gene>
<accession>A0A9W9YNR5</accession>
<reference evidence="2" key="1">
    <citation type="submission" date="2023-01" db="EMBL/GenBank/DDBJ databases">
        <title>Genome assembly of the deep-sea coral Lophelia pertusa.</title>
        <authorList>
            <person name="Herrera S."/>
            <person name="Cordes E."/>
        </authorList>
    </citation>
    <scope>NUCLEOTIDE SEQUENCE</scope>
    <source>
        <strain evidence="2">USNM1676648</strain>
        <tissue evidence="2">Polyp</tissue>
    </source>
</reference>
<name>A0A9W9YNR5_9CNID</name>
<evidence type="ECO:0000313" key="2">
    <source>
        <dbReference type="EMBL" id="KAJ7360227.1"/>
    </source>
</evidence>
<organism evidence="2 3">
    <name type="scientific">Desmophyllum pertusum</name>
    <dbReference type="NCBI Taxonomy" id="174260"/>
    <lineage>
        <taxon>Eukaryota</taxon>
        <taxon>Metazoa</taxon>
        <taxon>Cnidaria</taxon>
        <taxon>Anthozoa</taxon>
        <taxon>Hexacorallia</taxon>
        <taxon>Scleractinia</taxon>
        <taxon>Caryophylliina</taxon>
        <taxon>Caryophylliidae</taxon>
        <taxon>Desmophyllum</taxon>
    </lineage>
</organism>
<evidence type="ECO:0000256" key="1">
    <source>
        <dbReference type="SAM" id="SignalP"/>
    </source>
</evidence>